<accession>A0A937EJC5</accession>
<evidence type="ECO:0000313" key="2">
    <source>
        <dbReference type="EMBL" id="MBL1083543.1"/>
    </source>
</evidence>
<dbReference type="AlphaFoldDB" id="A0A937EJC5"/>
<feature type="compositionally biased region" description="Low complexity" evidence="1">
    <location>
        <begin position="87"/>
        <end position="98"/>
    </location>
</feature>
<feature type="compositionally biased region" description="Basic and acidic residues" evidence="1">
    <location>
        <begin position="123"/>
        <end position="140"/>
    </location>
</feature>
<reference evidence="2" key="1">
    <citation type="submission" date="2021-01" db="EMBL/GenBank/DDBJ databases">
        <title>WGS of actinomycetes isolated from Thailand.</title>
        <authorList>
            <person name="Thawai C."/>
        </authorList>
    </citation>
    <scope>NUCLEOTIDE SEQUENCE</scope>
    <source>
        <strain evidence="2">RCU-197</strain>
    </source>
</reference>
<evidence type="ECO:0000256" key="1">
    <source>
        <dbReference type="SAM" id="MobiDB-lite"/>
    </source>
</evidence>
<organism evidence="2 3">
    <name type="scientific">Streptomyces actinomycinicus</name>
    <dbReference type="NCBI Taxonomy" id="1695166"/>
    <lineage>
        <taxon>Bacteria</taxon>
        <taxon>Bacillati</taxon>
        <taxon>Actinomycetota</taxon>
        <taxon>Actinomycetes</taxon>
        <taxon>Kitasatosporales</taxon>
        <taxon>Streptomycetaceae</taxon>
        <taxon>Streptomyces</taxon>
    </lineage>
</organism>
<dbReference type="RefSeq" id="WP_201836643.1">
    <property type="nucleotide sequence ID" value="NZ_JAERRK010000007.1"/>
</dbReference>
<proteinExistence type="predicted"/>
<feature type="compositionally biased region" description="Polar residues" evidence="1">
    <location>
        <begin position="112"/>
        <end position="122"/>
    </location>
</feature>
<feature type="region of interest" description="Disordered" evidence="1">
    <location>
        <begin position="87"/>
        <end position="178"/>
    </location>
</feature>
<dbReference type="Proteomes" id="UP000661858">
    <property type="component" value="Unassembled WGS sequence"/>
</dbReference>
<gene>
    <name evidence="2" type="ORF">JK359_16440</name>
</gene>
<protein>
    <submittedName>
        <fullName evidence="2">Uncharacterized protein</fullName>
    </submittedName>
</protein>
<evidence type="ECO:0000313" key="3">
    <source>
        <dbReference type="Proteomes" id="UP000661858"/>
    </source>
</evidence>
<comment type="caution">
    <text evidence="2">The sequence shown here is derived from an EMBL/GenBank/DDBJ whole genome shotgun (WGS) entry which is preliminary data.</text>
</comment>
<keyword evidence="3" id="KW-1185">Reference proteome</keyword>
<dbReference type="EMBL" id="JAERRK010000007">
    <property type="protein sequence ID" value="MBL1083543.1"/>
    <property type="molecule type" value="Genomic_DNA"/>
</dbReference>
<name>A0A937EJC5_9ACTN</name>
<sequence>MVFNNIFGSAGRSAGLFSVTTNGTKPQPGADVDFEDAGDSTYDDTSTSLFDSAIHGASSRAKIVQETSPEARAILGFLGSFIQTTQASADTQAQYSQDPGSVSAAAAAGMRESSTTVTQHSGLQKDEDLENRPKKSDFTKPPKTPGTPQATKPTAEEPEAPKTPKTLKSPAENPPASS</sequence>